<dbReference type="EMBL" id="JH600070">
    <property type="protein sequence ID" value="EIJ43603.1"/>
    <property type="molecule type" value="Genomic_DNA"/>
</dbReference>
<dbReference type="PROSITE" id="PS50005">
    <property type="entry name" value="TPR"/>
    <property type="match status" value="3"/>
</dbReference>
<sequence length="763" mass="87782">MGIEFVGRVAELQRFQSLLNKKQGELWAICGEGGLGKSSLLREFVTHCERQKRDYLFIDVEQLSTYKTAAEFLLSLSATHLPEFEKAQQKAHGIYQTVQTQLQTGFETFKPEWQGVITGLKETYITEEYEKQFAAVVDKHFTLFLSAVSKMWHSKADAEKKRIAENIEGYLINSLKTLCKAHPIIFIDTYEHLEVKIALNEQFIATQLTQQFETSQHITTCSLKNWINRWLDFLSQHGAIVIVTGRQFKIWRNNVTYLSRFTDSEILTVIRLSPYPILKQLIEHKVIALIKAGHHFNYSQFRTILKTDTQCQKNALIQVLKKLSFDGSPLWLAVGLNLVALLLKEGKDIIALAQEDDTLKRCFEEIDGTLESDEIQHASCKMAIFNRITRQLPDEVVENAWRLALPCYLDKDILQTLLGDSAEYLIELYKNLQILNFKRSEGQFFLHESIRDLLVFYAKSKNYWNSELTNQLHKQLADLFAKKAKRNAVFLEKITVEWLDLSLAEEMYFHQHGGQTVDLESCLGKEQYWLARACQAIEKNKGNAWGWFWLGYILSKLNRYEEALASYDEAIQFKPDNALAWFNRGNVLSNLNRYEKALASYDKAIQFKPDDAEAWLNRGVALWKLGLFTEAAKNFDDCLKIQPNNLLALSNDIELALVQNDLERMQRRLTVALPLLKNNDQAFVVIPFLQWVANPESSLQALFFAIQEHLPIIKVDGDFSDIQPAILRLSPVHQQIAQQFIDYFQGKISVETLQANVTVANAS</sequence>
<name>I3CJ10_9GAMM</name>
<dbReference type="Pfam" id="PF13414">
    <property type="entry name" value="TPR_11"/>
    <property type="match status" value="2"/>
</dbReference>
<protein>
    <submittedName>
        <fullName evidence="4">Tetratricopeptide repeat protein,ATPase</fullName>
    </submittedName>
</protein>
<gene>
    <name evidence="4" type="ORF">BegalDRAFT_2768</name>
</gene>
<dbReference type="RefSeq" id="WP_002690916.1">
    <property type="nucleotide sequence ID" value="NZ_JH600070.1"/>
</dbReference>
<feature type="repeat" description="TPR" evidence="3">
    <location>
        <begin position="544"/>
        <end position="577"/>
    </location>
</feature>
<evidence type="ECO:0000256" key="2">
    <source>
        <dbReference type="ARBA" id="ARBA00022803"/>
    </source>
</evidence>
<accession>I3CJ10</accession>
<evidence type="ECO:0000256" key="1">
    <source>
        <dbReference type="ARBA" id="ARBA00022737"/>
    </source>
</evidence>
<dbReference type="PANTHER" id="PTHR44943:SF8">
    <property type="entry name" value="TPR REPEAT-CONTAINING PROTEIN MJ0263"/>
    <property type="match status" value="1"/>
</dbReference>
<dbReference type="STRING" id="395493.BegalDRAFT_2768"/>
<organism evidence="4 5">
    <name type="scientific">Beggiatoa alba B18LD</name>
    <dbReference type="NCBI Taxonomy" id="395493"/>
    <lineage>
        <taxon>Bacteria</taxon>
        <taxon>Pseudomonadati</taxon>
        <taxon>Pseudomonadota</taxon>
        <taxon>Gammaproteobacteria</taxon>
        <taxon>Thiotrichales</taxon>
        <taxon>Thiotrichaceae</taxon>
        <taxon>Beggiatoa</taxon>
    </lineage>
</organism>
<evidence type="ECO:0000256" key="3">
    <source>
        <dbReference type="PROSITE-ProRule" id="PRU00339"/>
    </source>
</evidence>
<evidence type="ECO:0000313" key="5">
    <source>
        <dbReference type="Proteomes" id="UP000005744"/>
    </source>
</evidence>
<keyword evidence="5" id="KW-1185">Reference proteome</keyword>
<keyword evidence="2 3" id="KW-0802">TPR repeat</keyword>
<reference evidence="4 5" key="1">
    <citation type="submission" date="2011-11" db="EMBL/GenBank/DDBJ databases">
        <title>Improved High-Quality Draft sequence of Beggiatoa alba B18lD.</title>
        <authorList>
            <consortium name="US DOE Joint Genome Institute"/>
            <person name="Lucas S."/>
            <person name="Han J."/>
            <person name="Lapidus A."/>
            <person name="Cheng J.-F."/>
            <person name="Goodwin L."/>
            <person name="Pitluck S."/>
            <person name="Peters L."/>
            <person name="Mikhailova N."/>
            <person name="Held B."/>
            <person name="Detter J.C."/>
            <person name="Han C."/>
            <person name="Tapia R."/>
            <person name="Land M."/>
            <person name="Hauser L."/>
            <person name="Kyrpides N."/>
            <person name="Ivanova N."/>
            <person name="Pagani I."/>
            <person name="Samuel K."/>
            <person name="Teske A."/>
            <person name="Mueller J."/>
            <person name="Woyke T."/>
        </authorList>
    </citation>
    <scope>NUCLEOTIDE SEQUENCE [LARGE SCALE GENOMIC DNA]</scope>
    <source>
        <strain evidence="4 5">B18LD</strain>
    </source>
</reference>
<dbReference type="InterPro" id="IPR019734">
    <property type="entry name" value="TPR_rpt"/>
</dbReference>
<dbReference type="InterPro" id="IPR027417">
    <property type="entry name" value="P-loop_NTPase"/>
</dbReference>
<dbReference type="Proteomes" id="UP000005744">
    <property type="component" value="Unassembled WGS sequence"/>
</dbReference>
<dbReference type="PANTHER" id="PTHR44943">
    <property type="entry name" value="CELLULOSE SYNTHASE OPERON PROTEIN C"/>
    <property type="match status" value="1"/>
</dbReference>
<dbReference type="SUPFAM" id="SSF52540">
    <property type="entry name" value="P-loop containing nucleoside triphosphate hydrolases"/>
    <property type="match status" value="1"/>
</dbReference>
<dbReference type="SMART" id="SM00028">
    <property type="entry name" value="TPR"/>
    <property type="match status" value="3"/>
</dbReference>
<dbReference type="HOGENOM" id="CLU_365502_0_0_6"/>
<dbReference type="InterPro" id="IPR051685">
    <property type="entry name" value="Ycf3/AcsC/BcsC/TPR_MFPF"/>
</dbReference>
<dbReference type="SUPFAM" id="SSF48452">
    <property type="entry name" value="TPR-like"/>
    <property type="match status" value="1"/>
</dbReference>
<feature type="repeat" description="TPR" evidence="3">
    <location>
        <begin position="612"/>
        <end position="645"/>
    </location>
</feature>
<feature type="repeat" description="TPR" evidence="3">
    <location>
        <begin position="578"/>
        <end position="611"/>
    </location>
</feature>
<dbReference type="PROSITE" id="PS50293">
    <property type="entry name" value="TPR_REGION"/>
    <property type="match status" value="2"/>
</dbReference>
<dbReference type="Gene3D" id="3.40.50.300">
    <property type="entry name" value="P-loop containing nucleotide triphosphate hydrolases"/>
    <property type="match status" value="1"/>
</dbReference>
<proteinExistence type="predicted"/>
<dbReference type="Gene3D" id="1.25.40.10">
    <property type="entry name" value="Tetratricopeptide repeat domain"/>
    <property type="match status" value="1"/>
</dbReference>
<dbReference type="OrthoDB" id="9815894at2"/>
<dbReference type="AlphaFoldDB" id="I3CJ10"/>
<keyword evidence="1" id="KW-0677">Repeat</keyword>
<dbReference type="eggNOG" id="COG0457">
    <property type="taxonomic scope" value="Bacteria"/>
</dbReference>
<dbReference type="InterPro" id="IPR011990">
    <property type="entry name" value="TPR-like_helical_dom_sf"/>
</dbReference>
<evidence type="ECO:0000313" key="4">
    <source>
        <dbReference type="EMBL" id="EIJ43603.1"/>
    </source>
</evidence>